<evidence type="ECO:0000256" key="1">
    <source>
        <dbReference type="ARBA" id="ARBA00022714"/>
    </source>
</evidence>
<proteinExistence type="predicted"/>
<keyword evidence="6" id="KW-0560">Oxidoreductase</keyword>
<gene>
    <name evidence="6" type="ORF">AOC03_11570</name>
</gene>
<protein>
    <submittedName>
        <fullName evidence="6">3-phenylpropionate dioxygenase</fullName>
    </submittedName>
</protein>
<dbReference type="SUPFAM" id="SSF50022">
    <property type="entry name" value="ISP domain"/>
    <property type="match status" value="1"/>
</dbReference>
<dbReference type="GO" id="GO:0046872">
    <property type="term" value="F:metal ion binding"/>
    <property type="evidence" value="ECO:0007669"/>
    <property type="project" value="UniProtKB-KW"/>
</dbReference>
<keyword evidence="2" id="KW-0479">Metal-binding</keyword>
<evidence type="ECO:0000256" key="2">
    <source>
        <dbReference type="ARBA" id="ARBA00022723"/>
    </source>
</evidence>
<evidence type="ECO:0000313" key="7">
    <source>
        <dbReference type="Proteomes" id="UP000059847"/>
    </source>
</evidence>
<dbReference type="Proteomes" id="UP000059847">
    <property type="component" value="Chromosome"/>
</dbReference>
<dbReference type="PANTHER" id="PTHR21496">
    <property type="entry name" value="FERREDOXIN-RELATED"/>
    <property type="match status" value="1"/>
</dbReference>
<dbReference type="InterPro" id="IPR036922">
    <property type="entry name" value="Rieske_2Fe-2S_sf"/>
</dbReference>
<keyword evidence="7" id="KW-1185">Reference proteome</keyword>
<dbReference type="EMBL" id="CP012678">
    <property type="protein sequence ID" value="ALF60602.1"/>
    <property type="molecule type" value="Genomic_DNA"/>
</dbReference>
<dbReference type="Pfam" id="PF00355">
    <property type="entry name" value="Rieske"/>
    <property type="match status" value="1"/>
</dbReference>
<dbReference type="STRING" id="45610.AOC03_11570"/>
<dbReference type="InterPro" id="IPR017941">
    <property type="entry name" value="Rieske_2Fe-2S"/>
</dbReference>
<dbReference type="GO" id="GO:0051213">
    <property type="term" value="F:dioxygenase activity"/>
    <property type="evidence" value="ECO:0007669"/>
    <property type="project" value="UniProtKB-KW"/>
</dbReference>
<evidence type="ECO:0000259" key="5">
    <source>
        <dbReference type="PROSITE" id="PS51296"/>
    </source>
</evidence>
<sequence>MFHVGKLEDLDIGEAIKLDQFNPPIAIIRGESGEVYAIDDTCTHAQASFCDGFVEGDTVECPLHMSVFCLKTGVPDNPPAIKAVNVYDVEIRDGEIYVEVDR</sequence>
<dbReference type="AlphaFoldDB" id="A0A0M4T3X8"/>
<feature type="domain" description="Rieske" evidence="5">
    <location>
        <begin position="2"/>
        <end position="98"/>
    </location>
</feature>
<dbReference type="PROSITE" id="PS51296">
    <property type="entry name" value="RIESKE"/>
    <property type="match status" value="1"/>
</dbReference>
<keyword evidence="6" id="KW-0223">Dioxygenase</keyword>
<evidence type="ECO:0000313" key="6">
    <source>
        <dbReference type="EMBL" id="ALF60602.1"/>
    </source>
</evidence>
<organism evidence="6 7">
    <name type="scientific">Psychrobacter urativorans</name>
    <dbReference type="NCBI Taxonomy" id="45610"/>
    <lineage>
        <taxon>Bacteria</taxon>
        <taxon>Pseudomonadati</taxon>
        <taxon>Pseudomonadota</taxon>
        <taxon>Gammaproteobacteria</taxon>
        <taxon>Moraxellales</taxon>
        <taxon>Moraxellaceae</taxon>
        <taxon>Psychrobacter</taxon>
    </lineage>
</organism>
<reference evidence="6 7" key="1">
    <citation type="submission" date="2015-09" db="EMBL/GenBank/DDBJ databases">
        <title>Complete genome of Psychrobacter urativorans R10.10B.</title>
        <authorList>
            <person name="See-Too W.S."/>
            <person name="Chan K.G."/>
        </authorList>
    </citation>
    <scope>NUCLEOTIDE SEQUENCE [LARGE SCALE GENOMIC DNA]</scope>
    <source>
        <strain evidence="6 7">R10.10B</strain>
    </source>
</reference>
<dbReference type="PANTHER" id="PTHR21496:SF23">
    <property type="entry name" value="3-PHENYLPROPIONATE_CINNAMIC ACID DIOXYGENASE FERREDOXIN SUBUNIT"/>
    <property type="match status" value="1"/>
</dbReference>
<dbReference type="Gene3D" id="2.102.10.10">
    <property type="entry name" value="Rieske [2Fe-2S] iron-sulphur domain"/>
    <property type="match status" value="1"/>
</dbReference>
<keyword evidence="1" id="KW-0001">2Fe-2S</keyword>
<accession>A0A0M4T3X8</accession>
<dbReference type="NCBIfam" id="NF007422">
    <property type="entry name" value="PRK09965.1"/>
    <property type="match status" value="1"/>
</dbReference>
<name>A0A0M4T3X8_9GAMM</name>
<dbReference type="OrthoDB" id="9800167at2"/>
<evidence type="ECO:0000256" key="3">
    <source>
        <dbReference type="ARBA" id="ARBA00023004"/>
    </source>
</evidence>
<dbReference type="CDD" id="cd03528">
    <property type="entry name" value="Rieske_RO_ferredoxin"/>
    <property type="match status" value="1"/>
</dbReference>
<dbReference type="GO" id="GO:0051537">
    <property type="term" value="F:2 iron, 2 sulfur cluster binding"/>
    <property type="evidence" value="ECO:0007669"/>
    <property type="project" value="UniProtKB-KW"/>
</dbReference>
<dbReference type="KEGG" id="pur:AOC03_11570"/>
<evidence type="ECO:0000256" key="4">
    <source>
        <dbReference type="ARBA" id="ARBA00023014"/>
    </source>
</evidence>
<keyword evidence="3" id="KW-0408">Iron</keyword>
<keyword evidence="4" id="KW-0411">Iron-sulfur</keyword>
<dbReference type="RefSeq" id="WP_062536176.1">
    <property type="nucleotide sequence ID" value="NZ_CP012678.1"/>
</dbReference>